<proteinExistence type="predicted"/>
<sequence length="55" mass="6156">MLSFYESIFKNTINIVGNRILYHARGFNKGNLVIICDAIEMPMPGKNGDNISIVI</sequence>
<dbReference type="AlphaFoldDB" id="A0A7G9Z9E8"/>
<protein>
    <submittedName>
        <fullName evidence="1">Uncharacterized protein</fullName>
    </submittedName>
</protein>
<accession>A0A7G9Z9E8</accession>
<gene>
    <name evidence="1" type="ORF">KGHFPOIM_00024</name>
</gene>
<reference evidence="1" key="1">
    <citation type="submission" date="2020-06" db="EMBL/GenBank/DDBJ databases">
        <title>Unique genomic features of the anaerobic methanotrophic archaea.</title>
        <authorList>
            <person name="Chadwick G.L."/>
            <person name="Skennerton C.T."/>
            <person name="Laso-Perez R."/>
            <person name="Leu A.O."/>
            <person name="Speth D.R."/>
            <person name="Yu H."/>
            <person name="Morgan-Lang C."/>
            <person name="Hatzenpichler R."/>
            <person name="Goudeau D."/>
            <person name="Malmstrom R."/>
            <person name="Brazelton W.J."/>
            <person name="Woyke T."/>
            <person name="Hallam S.J."/>
            <person name="Tyson G.W."/>
            <person name="Wegener G."/>
            <person name="Boetius A."/>
            <person name="Orphan V."/>
        </authorList>
    </citation>
    <scope>NUCLEOTIDE SEQUENCE</scope>
</reference>
<dbReference type="EMBL" id="MT631671">
    <property type="protein sequence ID" value="QNO56882.1"/>
    <property type="molecule type" value="Genomic_DNA"/>
</dbReference>
<name>A0A7G9Z9E8_9EURY</name>
<organism evidence="1">
    <name type="scientific">Candidatus Methanophaga sp. ANME-1 ERB7</name>
    <dbReference type="NCBI Taxonomy" id="2759913"/>
    <lineage>
        <taxon>Archaea</taxon>
        <taxon>Methanobacteriati</taxon>
        <taxon>Methanobacteriota</taxon>
        <taxon>Stenosarchaea group</taxon>
        <taxon>Methanomicrobia</taxon>
        <taxon>Candidatus Methanophagales</taxon>
        <taxon>Candidatus Methanophagaceae</taxon>
        <taxon>Candidatus Methanophaga</taxon>
    </lineage>
</organism>
<evidence type="ECO:0000313" key="1">
    <source>
        <dbReference type="EMBL" id="QNO56882.1"/>
    </source>
</evidence>